<reference evidence="1 2" key="1">
    <citation type="submission" date="2018-12" db="EMBL/GenBank/DDBJ databases">
        <title>Venturia inaequalis Genome Resource.</title>
        <authorList>
            <person name="Lichtner F.J."/>
        </authorList>
    </citation>
    <scope>NUCLEOTIDE SEQUENCE [LARGE SCALE GENOMIC DNA]</scope>
    <source>
        <strain evidence="1 2">120213</strain>
    </source>
</reference>
<proteinExistence type="predicted"/>
<dbReference type="InterPro" id="IPR053714">
    <property type="entry name" value="Iso_Racemase_Enz_sf"/>
</dbReference>
<organism evidence="1 2">
    <name type="scientific">Venturia inaequalis</name>
    <name type="common">Apple scab fungus</name>
    <dbReference type="NCBI Taxonomy" id="5025"/>
    <lineage>
        <taxon>Eukaryota</taxon>
        <taxon>Fungi</taxon>
        <taxon>Dikarya</taxon>
        <taxon>Ascomycota</taxon>
        <taxon>Pezizomycotina</taxon>
        <taxon>Dothideomycetes</taxon>
        <taxon>Pleosporomycetidae</taxon>
        <taxon>Venturiales</taxon>
        <taxon>Venturiaceae</taxon>
        <taxon>Venturia</taxon>
    </lineage>
</organism>
<dbReference type="Pfam" id="PF17645">
    <property type="entry name" value="Amdase"/>
    <property type="match status" value="1"/>
</dbReference>
<dbReference type="Gene3D" id="3.40.50.12500">
    <property type="match status" value="1"/>
</dbReference>
<dbReference type="PANTHER" id="PTHR40267:SF1">
    <property type="entry name" value="BLR3294 PROTEIN"/>
    <property type="match status" value="1"/>
</dbReference>
<protein>
    <submittedName>
        <fullName evidence="1">Uncharacterized protein</fullName>
    </submittedName>
</protein>
<dbReference type="InterPro" id="IPR026286">
    <property type="entry name" value="MaiA/AMDase"/>
</dbReference>
<dbReference type="AlphaFoldDB" id="A0A8H3V230"/>
<comment type="caution">
    <text evidence="1">The sequence shown here is derived from an EMBL/GenBank/DDBJ whole genome shotgun (WGS) entry which is preliminary data.</text>
</comment>
<evidence type="ECO:0000313" key="2">
    <source>
        <dbReference type="Proteomes" id="UP000447873"/>
    </source>
</evidence>
<dbReference type="Proteomes" id="UP000447873">
    <property type="component" value="Unassembled WGS sequence"/>
</dbReference>
<accession>A0A8H3V230</accession>
<dbReference type="EMBL" id="WNWS01000086">
    <property type="protein sequence ID" value="KAE9981632.1"/>
    <property type="molecule type" value="Genomic_DNA"/>
</dbReference>
<sequence>MVGQLANRAQFGLILPSTNTSVEAEFNRMLVPGVSWHSGRIWIKNPDLSTSEAMVAFLADLREEMQRAVESCLHAKVDYFVMGMSAETFWGGKEGATEFVKYIQDLSGGLDVTTGAAACGKVMDTYKVRKIGIITPYQPVGDEEVVKFFEQIGCVVVGIYGMKCASATSIADVTGEEIKDAFKRVDSGEVELLIQAGTNLCAARACAELEVELGKPVVAINTRFHGFTGYKDPGLTNIRLRVHTKAKALLPYQYSLDADTNMYMHGLKQLLVLALAGSGLACQCTSDGQKGALADITATEQACISSKGHIANPGRKDVQCNAETRV</sequence>
<name>A0A8H3V230_VENIN</name>
<gene>
    <name evidence="1" type="ORF">EG328_011466</name>
</gene>
<dbReference type="PANTHER" id="PTHR40267">
    <property type="entry name" value="BLR3294 PROTEIN"/>
    <property type="match status" value="1"/>
</dbReference>
<evidence type="ECO:0000313" key="1">
    <source>
        <dbReference type="EMBL" id="KAE9981632.1"/>
    </source>
</evidence>